<evidence type="ECO:0000313" key="7">
    <source>
        <dbReference type="Proteomes" id="UP000054284"/>
    </source>
</evidence>
<dbReference type="PATRIC" id="fig|1326980.6.peg.1346"/>
<keyword evidence="2 5" id="KW-0812">Transmembrane</keyword>
<feature type="transmembrane region" description="Helical" evidence="5">
    <location>
        <begin position="215"/>
        <end position="240"/>
    </location>
</feature>
<keyword evidence="4 5" id="KW-0472">Membrane</keyword>
<feature type="transmembrane region" description="Helical" evidence="5">
    <location>
        <begin position="48"/>
        <end position="68"/>
    </location>
</feature>
<evidence type="ECO:0000256" key="1">
    <source>
        <dbReference type="ARBA" id="ARBA00004127"/>
    </source>
</evidence>
<keyword evidence="7" id="KW-1185">Reference proteome</keyword>
<sequence length="246" mass="27283">MQDFQKEPVVHYTEEADVFRTKVFGIQDGLIGVGSIAIGAAGYSHDPMVVLITGLIATIAQAFSMGIGEYISTRVRNQVILNEIKKEKYEIENFPEKERMELVGFYLKKGMSKEDAERIADIIMKDKKATLNEMLMNELKMFPEEFEKPTKLGFLMATYLIVGGLLPLIPFMVSVFFKVDFYYALFSSIALILITLGTFGAMATKFTGLSKSRGALEQIGTGLIALVGSYVGGLVLAHFFPVSYLP</sequence>
<evidence type="ECO:0000256" key="5">
    <source>
        <dbReference type="SAM" id="Phobius"/>
    </source>
</evidence>
<evidence type="ECO:0000256" key="3">
    <source>
        <dbReference type="ARBA" id="ARBA00022989"/>
    </source>
</evidence>
<gene>
    <name evidence="6" type="ORF">ASUL_06789</name>
</gene>
<dbReference type="PANTHER" id="PTHR31851">
    <property type="entry name" value="FE(2+)/MN(2+) TRANSPORTER PCL1"/>
    <property type="match status" value="1"/>
</dbReference>
<dbReference type="GO" id="GO:0030026">
    <property type="term" value="P:intracellular manganese ion homeostasis"/>
    <property type="evidence" value="ECO:0007669"/>
    <property type="project" value="InterPro"/>
</dbReference>
<comment type="caution">
    <text evidence="6">The sequence shown here is derived from an EMBL/GenBank/DDBJ whole genome shotgun (WGS) entry which is preliminary data.</text>
</comment>
<evidence type="ECO:0000313" key="6">
    <source>
        <dbReference type="EMBL" id="EWG06874.1"/>
    </source>
</evidence>
<feature type="transmembrane region" description="Helical" evidence="5">
    <location>
        <begin position="152"/>
        <end position="175"/>
    </location>
</feature>
<dbReference type="AlphaFoldDB" id="W7L5H0"/>
<proteinExistence type="predicted"/>
<feature type="transmembrane region" description="Helical" evidence="5">
    <location>
        <begin position="181"/>
        <end position="203"/>
    </location>
</feature>
<name>W7L5H0_9CREN</name>
<protein>
    <recommendedName>
        <fullName evidence="8">Iron transporter</fullName>
    </recommendedName>
</protein>
<comment type="subcellular location">
    <subcellularLocation>
        <location evidence="1">Endomembrane system</location>
        <topology evidence="1">Multi-pass membrane protein</topology>
    </subcellularLocation>
</comment>
<dbReference type="InterPro" id="IPR008217">
    <property type="entry name" value="Ccc1_fam"/>
</dbReference>
<dbReference type="Pfam" id="PF01988">
    <property type="entry name" value="VIT1"/>
    <property type="match status" value="1"/>
</dbReference>
<dbReference type="Proteomes" id="UP000054284">
    <property type="component" value="Unassembled WGS sequence"/>
</dbReference>
<dbReference type="GO" id="GO:0005384">
    <property type="term" value="F:manganese ion transmembrane transporter activity"/>
    <property type="evidence" value="ECO:0007669"/>
    <property type="project" value="InterPro"/>
</dbReference>
<dbReference type="GO" id="GO:0012505">
    <property type="term" value="C:endomembrane system"/>
    <property type="evidence" value="ECO:0007669"/>
    <property type="project" value="UniProtKB-SubCell"/>
</dbReference>
<evidence type="ECO:0008006" key="8">
    <source>
        <dbReference type="Google" id="ProtNLM"/>
    </source>
</evidence>
<keyword evidence="3 5" id="KW-1133">Transmembrane helix</keyword>
<accession>W7L5H0</accession>
<dbReference type="EMBL" id="ASRH01000006">
    <property type="protein sequence ID" value="EWG06874.1"/>
    <property type="molecule type" value="Genomic_DNA"/>
</dbReference>
<organism evidence="6 7">
    <name type="scientific">Candidatus Aramenus sulfurataquae</name>
    <dbReference type="NCBI Taxonomy" id="1326980"/>
    <lineage>
        <taxon>Archaea</taxon>
        <taxon>Thermoproteota</taxon>
        <taxon>Thermoprotei</taxon>
        <taxon>Sulfolobales</taxon>
        <taxon>Sulfolobaceae</taxon>
        <taxon>Candidatus Aramenus</taxon>
    </lineage>
</organism>
<evidence type="ECO:0000256" key="4">
    <source>
        <dbReference type="ARBA" id="ARBA00023136"/>
    </source>
</evidence>
<evidence type="ECO:0000256" key="2">
    <source>
        <dbReference type="ARBA" id="ARBA00022692"/>
    </source>
</evidence>
<reference evidence="6 7" key="1">
    <citation type="journal article" date="2014" name="Genome Announc.">
        <title>Draft Genome Sequence of the Sulfolobales Archaeon AZ1, Obtained through Metagenomic Analysis of a Mexican Hot Spring.</title>
        <authorList>
            <person name="Servin-Garciduenas L.E."/>
            <person name="Martinez-Romero E."/>
        </authorList>
    </citation>
    <scope>NUCLEOTIDE SEQUENCE [LARGE SCALE GENOMIC DNA]</scope>
    <source>
        <strain evidence="6">AZ1-illumnia</strain>
    </source>
</reference>